<dbReference type="InterPro" id="IPR044730">
    <property type="entry name" value="RNase_H-like_dom_plant"/>
</dbReference>
<dbReference type="PANTHER" id="PTHR47074:SF11">
    <property type="entry name" value="REVERSE TRANSCRIPTASE-LIKE PROTEIN"/>
    <property type="match status" value="1"/>
</dbReference>
<name>A0A8S9L0T0_BRACR</name>
<evidence type="ECO:0000313" key="2">
    <source>
        <dbReference type="EMBL" id="KAF2598978.1"/>
    </source>
</evidence>
<dbReference type="GO" id="GO:0004523">
    <property type="term" value="F:RNA-DNA hybrid ribonuclease activity"/>
    <property type="evidence" value="ECO:0007669"/>
    <property type="project" value="InterPro"/>
</dbReference>
<dbReference type="Gene3D" id="3.30.420.10">
    <property type="entry name" value="Ribonuclease H-like superfamily/Ribonuclease H"/>
    <property type="match status" value="1"/>
</dbReference>
<comment type="caution">
    <text evidence="2">The sequence shown here is derived from an EMBL/GenBank/DDBJ whole genome shotgun (WGS) entry which is preliminary data.</text>
</comment>
<organism evidence="2 3">
    <name type="scientific">Brassica cretica</name>
    <name type="common">Mustard</name>
    <dbReference type="NCBI Taxonomy" id="69181"/>
    <lineage>
        <taxon>Eukaryota</taxon>
        <taxon>Viridiplantae</taxon>
        <taxon>Streptophyta</taxon>
        <taxon>Embryophyta</taxon>
        <taxon>Tracheophyta</taxon>
        <taxon>Spermatophyta</taxon>
        <taxon>Magnoliopsida</taxon>
        <taxon>eudicotyledons</taxon>
        <taxon>Gunneridae</taxon>
        <taxon>Pentapetalae</taxon>
        <taxon>rosids</taxon>
        <taxon>malvids</taxon>
        <taxon>Brassicales</taxon>
        <taxon>Brassicaceae</taxon>
        <taxon>Brassiceae</taxon>
        <taxon>Brassica</taxon>
    </lineage>
</organism>
<dbReference type="SUPFAM" id="SSF53098">
    <property type="entry name" value="Ribonuclease H-like"/>
    <property type="match status" value="1"/>
</dbReference>
<protein>
    <recommendedName>
        <fullName evidence="1">RNase H type-1 domain-containing protein</fullName>
    </recommendedName>
</protein>
<dbReference type="Pfam" id="PF13456">
    <property type="entry name" value="RVT_3"/>
    <property type="match status" value="1"/>
</dbReference>
<dbReference type="InterPro" id="IPR036397">
    <property type="entry name" value="RNaseH_sf"/>
</dbReference>
<dbReference type="PANTHER" id="PTHR47074">
    <property type="entry name" value="BNAC02G40300D PROTEIN"/>
    <property type="match status" value="1"/>
</dbReference>
<evidence type="ECO:0000313" key="3">
    <source>
        <dbReference type="Proteomes" id="UP000712281"/>
    </source>
</evidence>
<dbReference type="Proteomes" id="UP000712281">
    <property type="component" value="Unassembled WGS sequence"/>
</dbReference>
<evidence type="ECO:0000259" key="1">
    <source>
        <dbReference type="Pfam" id="PF13456"/>
    </source>
</evidence>
<dbReference type="GO" id="GO:0003676">
    <property type="term" value="F:nucleic acid binding"/>
    <property type="evidence" value="ECO:0007669"/>
    <property type="project" value="InterPro"/>
</dbReference>
<proteinExistence type="predicted"/>
<dbReference type="AlphaFoldDB" id="A0A8S9L0T0"/>
<accession>A0A8S9L0T0</accession>
<gene>
    <name evidence="2" type="ORF">F2Q68_00011295</name>
</gene>
<dbReference type="EMBL" id="QGKW02000717">
    <property type="protein sequence ID" value="KAF2598978.1"/>
    <property type="molecule type" value="Genomic_DNA"/>
</dbReference>
<feature type="domain" description="RNase H type-1" evidence="1">
    <location>
        <begin position="6"/>
        <end position="87"/>
    </location>
</feature>
<dbReference type="InterPro" id="IPR052929">
    <property type="entry name" value="RNase_H-like_EbsB-rel"/>
</dbReference>
<dbReference type="CDD" id="cd06222">
    <property type="entry name" value="RNase_H_like"/>
    <property type="match status" value="1"/>
</dbReference>
<reference evidence="2" key="1">
    <citation type="submission" date="2019-12" db="EMBL/GenBank/DDBJ databases">
        <title>Genome sequencing and annotation of Brassica cretica.</title>
        <authorList>
            <person name="Studholme D.J."/>
            <person name="Sarris P.F."/>
        </authorList>
    </citation>
    <scope>NUCLEOTIDE SEQUENCE</scope>
    <source>
        <strain evidence="2">PFS-001/15</strain>
        <tissue evidence="2">Leaf</tissue>
    </source>
</reference>
<sequence>MEYIVSPLMAEGLALREAVLSCQHMELRNLRFESDSAQLIKSLTTGDPIAELISVVPDIRNLAAEFESISFVWIPRERNVEADRLAKGVLSLYEPVVVRRSLMPPTNLSILIKYVFQKKKAIKTVGYFLCDGCMI</sequence>
<dbReference type="InterPro" id="IPR012337">
    <property type="entry name" value="RNaseH-like_sf"/>
</dbReference>
<dbReference type="InterPro" id="IPR002156">
    <property type="entry name" value="RNaseH_domain"/>
</dbReference>